<dbReference type="Pfam" id="PF02938">
    <property type="entry name" value="GAD"/>
    <property type="match status" value="1"/>
</dbReference>
<dbReference type="AlphaFoldDB" id="A0A2M8AHC2"/>
<name>A0A2M8AHC2_9BACT</name>
<dbReference type="InterPro" id="IPR002312">
    <property type="entry name" value="Asp/Asn-tRNA-synth_IIb"/>
</dbReference>
<keyword evidence="2" id="KW-0436">Ligase</keyword>
<dbReference type="SUPFAM" id="SSF55681">
    <property type="entry name" value="Class II aaRS and biotin synthetases"/>
    <property type="match status" value="1"/>
</dbReference>
<dbReference type="InterPro" id="IPR029351">
    <property type="entry name" value="GAD_dom"/>
</dbReference>
<dbReference type="GO" id="GO:0004815">
    <property type="term" value="F:aspartate-tRNA ligase activity"/>
    <property type="evidence" value="ECO:0007669"/>
    <property type="project" value="TreeGrafter"/>
</dbReference>
<dbReference type="Proteomes" id="UP000230611">
    <property type="component" value="Unassembled WGS sequence"/>
</dbReference>
<dbReference type="InterPro" id="IPR004115">
    <property type="entry name" value="GAD-like_sf"/>
</dbReference>
<keyword evidence="3" id="KW-0547">Nucleotide-binding</keyword>
<dbReference type="InterPro" id="IPR004364">
    <property type="entry name" value="Aa-tRNA-synt_II"/>
</dbReference>
<feature type="domain" description="GAD" evidence="8">
    <location>
        <begin position="72"/>
        <end position="165"/>
    </location>
</feature>
<sequence>MSFIDENDIISVTEKLISEIFRVAGVEVKIPFERMSYDTAMLKYGSDRPDTRFAVEISDLSEMLKNTGFKVFAQALKNGGVVRGICAPCGDKFSRQQIDNLTDFVKKFGARGLAWMNITGKGFESNIVKFFAQAELENIKKTFNSKPGDIVFFAADKEKTVCDVLGALRVHLAELLGIIPKDKFNFLWVVDFPLFAYNSEEKKWDAVHHPFTSPKEDISRLPTSDFRLPTLKSRAYDIVLNGVELGGGSIRIHKKAVQEKIFDILNITKEDADMKFGFLLSALEYGAPPHGGIA</sequence>
<feature type="domain" description="Aminoacyl-tRNA synthetase class II (D/K/N)" evidence="7">
    <location>
        <begin position="1"/>
        <end position="294"/>
    </location>
</feature>
<dbReference type="GO" id="GO:0006422">
    <property type="term" value="P:aspartyl-tRNA aminoacylation"/>
    <property type="evidence" value="ECO:0007669"/>
    <property type="project" value="TreeGrafter"/>
</dbReference>
<keyword evidence="6" id="KW-0030">Aminoacyl-tRNA synthetase</keyword>
<dbReference type="PRINTS" id="PR01042">
    <property type="entry name" value="TRNASYNTHASP"/>
</dbReference>
<dbReference type="PANTHER" id="PTHR22594">
    <property type="entry name" value="ASPARTYL/LYSYL-TRNA SYNTHETASE"/>
    <property type="match status" value="1"/>
</dbReference>
<evidence type="ECO:0000313" key="9">
    <source>
        <dbReference type="EMBL" id="PJB16844.1"/>
    </source>
</evidence>
<evidence type="ECO:0000259" key="7">
    <source>
        <dbReference type="Pfam" id="PF00152"/>
    </source>
</evidence>
<keyword evidence="5" id="KW-0648">Protein biosynthesis</keyword>
<gene>
    <name evidence="9" type="ORF">CO116_01765</name>
</gene>
<reference evidence="10" key="1">
    <citation type="submission" date="2017-09" db="EMBL/GenBank/DDBJ databases">
        <title>Depth-based differentiation of microbial function through sediment-hosted aquifers and enrichment of novel symbionts in the deep terrestrial subsurface.</title>
        <authorList>
            <person name="Probst A.J."/>
            <person name="Ladd B."/>
            <person name="Jarett J.K."/>
            <person name="Geller-Mcgrath D.E."/>
            <person name="Sieber C.M.K."/>
            <person name="Emerson J.B."/>
            <person name="Anantharaman K."/>
            <person name="Thomas B.C."/>
            <person name="Malmstrom R."/>
            <person name="Stieglmeier M."/>
            <person name="Klingl A."/>
            <person name="Woyke T."/>
            <person name="Ryan C.M."/>
            <person name="Banfield J.F."/>
        </authorList>
    </citation>
    <scope>NUCLEOTIDE SEQUENCE [LARGE SCALE GENOMIC DNA]</scope>
</reference>
<evidence type="ECO:0000256" key="4">
    <source>
        <dbReference type="ARBA" id="ARBA00022840"/>
    </source>
</evidence>
<protein>
    <recommendedName>
        <fullName evidence="11">Aspartate--tRNA ligase</fullName>
    </recommendedName>
</protein>
<dbReference type="GO" id="GO:0005737">
    <property type="term" value="C:cytoplasm"/>
    <property type="evidence" value="ECO:0007669"/>
    <property type="project" value="InterPro"/>
</dbReference>
<evidence type="ECO:0000256" key="3">
    <source>
        <dbReference type="ARBA" id="ARBA00022741"/>
    </source>
</evidence>
<evidence type="ECO:0000256" key="6">
    <source>
        <dbReference type="ARBA" id="ARBA00023146"/>
    </source>
</evidence>
<dbReference type="Gene3D" id="3.30.930.10">
    <property type="entry name" value="Bira Bifunctional Protein, Domain 2"/>
    <property type="match status" value="1"/>
</dbReference>
<dbReference type="SUPFAM" id="SSF55261">
    <property type="entry name" value="GAD domain-like"/>
    <property type="match status" value="1"/>
</dbReference>
<proteinExistence type="inferred from homology"/>
<accession>A0A2M8AHC2</accession>
<dbReference type="PANTHER" id="PTHR22594:SF5">
    <property type="entry name" value="ASPARTATE--TRNA LIGASE, MITOCHONDRIAL"/>
    <property type="match status" value="1"/>
</dbReference>
<evidence type="ECO:0000256" key="1">
    <source>
        <dbReference type="ARBA" id="ARBA00006303"/>
    </source>
</evidence>
<dbReference type="Gene3D" id="3.30.1360.30">
    <property type="entry name" value="GAD-like domain"/>
    <property type="match status" value="1"/>
</dbReference>
<evidence type="ECO:0000256" key="5">
    <source>
        <dbReference type="ARBA" id="ARBA00022917"/>
    </source>
</evidence>
<evidence type="ECO:0000256" key="2">
    <source>
        <dbReference type="ARBA" id="ARBA00022598"/>
    </source>
</evidence>
<evidence type="ECO:0000313" key="10">
    <source>
        <dbReference type="Proteomes" id="UP000230611"/>
    </source>
</evidence>
<evidence type="ECO:0008006" key="11">
    <source>
        <dbReference type="Google" id="ProtNLM"/>
    </source>
</evidence>
<dbReference type="EMBL" id="PFUO01000084">
    <property type="protein sequence ID" value="PJB16844.1"/>
    <property type="molecule type" value="Genomic_DNA"/>
</dbReference>
<evidence type="ECO:0000259" key="8">
    <source>
        <dbReference type="Pfam" id="PF02938"/>
    </source>
</evidence>
<dbReference type="InterPro" id="IPR045864">
    <property type="entry name" value="aa-tRNA-synth_II/BPL/LPL"/>
</dbReference>
<comment type="similarity">
    <text evidence="1">Belongs to the class-II aminoacyl-tRNA synthetase family. Type 1 subfamily.</text>
</comment>
<comment type="caution">
    <text evidence="9">The sequence shown here is derived from an EMBL/GenBank/DDBJ whole genome shotgun (WGS) entry which is preliminary data.</text>
</comment>
<dbReference type="Pfam" id="PF00152">
    <property type="entry name" value="tRNA-synt_2"/>
    <property type="match status" value="1"/>
</dbReference>
<dbReference type="GO" id="GO:0005524">
    <property type="term" value="F:ATP binding"/>
    <property type="evidence" value="ECO:0007669"/>
    <property type="project" value="UniProtKB-KW"/>
</dbReference>
<organism evidence="9 10">
    <name type="scientific">Candidatus Falkowbacteria bacterium CG_4_9_14_3_um_filter_38_19</name>
    <dbReference type="NCBI Taxonomy" id="1974559"/>
    <lineage>
        <taxon>Bacteria</taxon>
        <taxon>Candidatus Falkowiibacteriota</taxon>
    </lineage>
</organism>
<keyword evidence="4" id="KW-0067">ATP-binding</keyword>